<protein>
    <submittedName>
        <fullName evidence="1">Uncharacterized protein</fullName>
    </submittedName>
</protein>
<dbReference type="EMBL" id="CM046398">
    <property type="protein sequence ID" value="KAI8529834.1"/>
    <property type="molecule type" value="Genomic_DNA"/>
</dbReference>
<sequence length="155" mass="17518">MAKSKLLQSPFQAVNLQPVKAHQRQIFKVLGIAHSLSSGAHSVMLEKLYAEDQRLYKDIKDEGVTKLEHEKKSLLLQKQEDEDRDWTKTEKTRSSVESFQSDIVCLKESISRLCSSISKLIDEALHPQLIAVTSGVHVTLEYEVCMGFNIGEEFG</sequence>
<evidence type="ECO:0000313" key="2">
    <source>
        <dbReference type="Proteomes" id="UP001062846"/>
    </source>
</evidence>
<accession>A0ACC0LNB5</accession>
<proteinExistence type="predicted"/>
<gene>
    <name evidence="1" type="ORF">RHMOL_Rhmol11G0005000</name>
</gene>
<name>A0ACC0LNB5_RHOML</name>
<dbReference type="Proteomes" id="UP001062846">
    <property type="component" value="Chromosome 11"/>
</dbReference>
<keyword evidence="2" id="KW-1185">Reference proteome</keyword>
<evidence type="ECO:0000313" key="1">
    <source>
        <dbReference type="EMBL" id="KAI8529834.1"/>
    </source>
</evidence>
<comment type="caution">
    <text evidence="1">The sequence shown here is derived from an EMBL/GenBank/DDBJ whole genome shotgun (WGS) entry which is preliminary data.</text>
</comment>
<organism evidence="1 2">
    <name type="scientific">Rhododendron molle</name>
    <name type="common">Chinese azalea</name>
    <name type="synonym">Azalea mollis</name>
    <dbReference type="NCBI Taxonomy" id="49168"/>
    <lineage>
        <taxon>Eukaryota</taxon>
        <taxon>Viridiplantae</taxon>
        <taxon>Streptophyta</taxon>
        <taxon>Embryophyta</taxon>
        <taxon>Tracheophyta</taxon>
        <taxon>Spermatophyta</taxon>
        <taxon>Magnoliopsida</taxon>
        <taxon>eudicotyledons</taxon>
        <taxon>Gunneridae</taxon>
        <taxon>Pentapetalae</taxon>
        <taxon>asterids</taxon>
        <taxon>Ericales</taxon>
        <taxon>Ericaceae</taxon>
        <taxon>Ericoideae</taxon>
        <taxon>Rhodoreae</taxon>
        <taxon>Rhododendron</taxon>
    </lineage>
</organism>
<reference evidence="1" key="1">
    <citation type="submission" date="2022-02" db="EMBL/GenBank/DDBJ databases">
        <title>Plant Genome Project.</title>
        <authorList>
            <person name="Zhang R.-G."/>
        </authorList>
    </citation>
    <scope>NUCLEOTIDE SEQUENCE</scope>
    <source>
        <strain evidence="1">AT1</strain>
    </source>
</reference>